<dbReference type="InterPro" id="IPR011990">
    <property type="entry name" value="TPR-like_helical_dom_sf"/>
</dbReference>
<dbReference type="Gene3D" id="1.10.8.10">
    <property type="entry name" value="DNA helicase RuvA subunit, C-terminal domain"/>
    <property type="match status" value="1"/>
</dbReference>
<dbReference type="OrthoDB" id="1717591at2759"/>
<reference evidence="3 4" key="1">
    <citation type="submission" date="2019-07" db="EMBL/GenBank/DDBJ databases">
        <title>Genome assembly of two rare yeast pathogens: Diutina rugosa and Trichomonascus ciferrii.</title>
        <authorList>
            <person name="Mixao V."/>
            <person name="Saus E."/>
            <person name="Hansen A."/>
            <person name="Lass-Flor C."/>
            <person name="Gabaldon T."/>
        </authorList>
    </citation>
    <scope>NUCLEOTIDE SEQUENCE [LARGE SCALE GENOMIC DNA]</scope>
    <source>
        <strain evidence="3 4">CBS 613</strain>
    </source>
</reference>
<dbReference type="EMBL" id="SWFT01000064">
    <property type="protein sequence ID" value="KAA8904047.1"/>
    <property type="molecule type" value="Genomic_DNA"/>
</dbReference>
<accession>A0A642UY50</accession>
<feature type="region of interest" description="Disordered" evidence="1">
    <location>
        <begin position="87"/>
        <end position="106"/>
    </location>
</feature>
<gene>
    <name evidence="3" type="ORF">DIURU_001999</name>
</gene>
<evidence type="ECO:0000313" key="4">
    <source>
        <dbReference type="Proteomes" id="UP000449547"/>
    </source>
</evidence>
<dbReference type="RefSeq" id="XP_034013132.1">
    <property type="nucleotide sequence ID" value="XM_034154601.1"/>
</dbReference>
<dbReference type="InterPro" id="IPR019734">
    <property type="entry name" value="TPR_rpt"/>
</dbReference>
<evidence type="ECO:0000256" key="1">
    <source>
        <dbReference type="SAM" id="MobiDB-lite"/>
    </source>
</evidence>
<feature type="region of interest" description="Disordered" evidence="1">
    <location>
        <begin position="117"/>
        <end position="188"/>
    </location>
</feature>
<feature type="compositionally biased region" description="Low complexity" evidence="1">
    <location>
        <begin position="120"/>
        <end position="131"/>
    </location>
</feature>
<evidence type="ECO:0000259" key="2">
    <source>
        <dbReference type="PROSITE" id="PS50030"/>
    </source>
</evidence>
<dbReference type="GeneID" id="54780650"/>
<dbReference type="Gene3D" id="1.10.287.110">
    <property type="entry name" value="DnaJ domain"/>
    <property type="match status" value="1"/>
</dbReference>
<evidence type="ECO:0000313" key="3">
    <source>
        <dbReference type="EMBL" id="KAA8904047.1"/>
    </source>
</evidence>
<protein>
    <recommendedName>
        <fullName evidence="2">UBA domain-containing protein</fullName>
    </recommendedName>
</protein>
<feature type="compositionally biased region" description="Low complexity" evidence="1">
    <location>
        <begin position="41"/>
        <end position="52"/>
    </location>
</feature>
<feature type="region of interest" description="Disordered" evidence="1">
    <location>
        <begin position="586"/>
        <end position="633"/>
    </location>
</feature>
<dbReference type="PROSITE" id="PS50030">
    <property type="entry name" value="UBA"/>
    <property type="match status" value="1"/>
</dbReference>
<dbReference type="InterPro" id="IPR036869">
    <property type="entry name" value="J_dom_sf"/>
</dbReference>
<feature type="region of interest" description="Disordered" evidence="1">
    <location>
        <begin position="1"/>
        <end position="53"/>
    </location>
</feature>
<dbReference type="Proteomes" id="UP000449547">
    <property type="component" value="Unassembled WGS sequence"/>
</dbReference>
<dbReference type="OMA" id="GMHELVM"/>
<dbReference type="SUPFAM" id="SSF48452">
    <property type="entry name" value="TPR-like"/>
    <property type="match status" value="1"/>
</dbReference>
<feature type="region of interest" description="Disordered" evidence="1">
    <location>
        <begin position="332"/>
        <end position="439"/>
    </location>
</feature>
<dbReference type="InterPro" id="IPR009060">
    <property type="entry name" value="UBA-like_sf"/>
</dbReference>
<dbReference type="VEuPathDB" id="FungiDB:DIURU_001999"/>
<feature type="compositionally biased region" description="Basic and acidic residues" evidence="1">
    <location>
        <begin position="335"/>
        <end position="344"/>
    </location>
</feature>
<dbReference type="SMART" id="SM00028">
    <property type="entry name" value="TPR"/>
    <property type="match status" value="3"/>
</dbReference>
<feature type="compositionally biased region" description="Basic and acidic residues" evidence="1">
    <location>
        <begin position="171"/>
        <end position="188"/>
    </location>
</feature>
<feature type="domain" description="UBA" evidence="2">
    <location>
        <begin position="184"/>
        <end position="227"/>
    </location>
</feature>
<feature type="compositionally biased region" description="Basic and acidic residues" evidence="1">
    <location>
        <begin position="586"/>
        <end position="595"/>
    </location>
</feature>
<dbReference type="InterPro" id="IPR015940">
    <property type="entry name" value="UBA"/>
</dbReference>
<feature type="compositionally biased region" description="Basic and acidic residues" evidence="1">
    <location>
        <begin position="377"/>
        <end position="388"/>
    </location>
</feature>
<keyword evidence="4" id="KW-1185">Reference proteome</keyword>
<comment type="caution">
    <text evidence="3">The sequence shown here is derived from an EMBL/GenBank/DDBJ whole genome shotgun (WGS) entry which is preliminary data.</text>
</comment>
<proteinExistence type="predicted"/>
<dbReference type="Gene3D" id="1.25.40.10">
    <property type="entry name" value="Tetratricopeptide repeat domain"/>
    <property type="match status" value="1"/>
</dbReference>
<dbReference type="AlphaFoldDB" id="A0A642UY50"/>
<name>A0A642UY50_DIURU</name>
<feature type="compositionally biased region" description="Basic and acidic residues" evidence="1">
    <location>
        <begin position="152"/>
        <end position="162"/>
    </location>
</feature>
<dbReference type="SUPFAM" id="SSF46934">
    <property type="entry name" value="UBA-like"/>
    <property type="match status" value="1"/>
</dbReference>
<sequence length="741" mass="82302">MPPKQDVFADLFAGSRRKNNESSMSMQQRLQKGAMAPPLTPTSSSSSLSTSSAIKSDPFDILSVNSRHTNQTNGAIKSNLPSDSVDLLDILGQEKPNGSKSSTNDLLDDLFGSSSAVKYSSAPKSSTPSSNGGTGSLLDDDFTDAFTPNRESLQRVVRETNTSKETQSFKPSKDQGETSEREASSDSQRDALIAKLVDVGFDVDTANEAIDRKGYNLQNCVNYIMAKAAGAGEPESVLPPRPQQGQGPDLEQWFSKGMSMGYSLFNKANKTIKKNIDQFVDGGQTTDDGLPAWMKQASKYKDQAIEKKYNVEDYGSDSENIDEVEIQRIIRQQKQKREQRREDLPGGNKPKQAQTEKSSRGFEEGRSTRGNAQAVGARREQKSLKTESPDSLPSRPQKKPDSVQSVYELPKRPSPKKQQKPAIPSSHSIDLLGLSSPNQSVSLRSNVPLNTFDETDYTTAKEAATVAYSSGDYVTALEQFQTCLARLPDNHERRVIIGSNLANAYKMVGNLKQSLQAIEDALKLIDHENEVYTTSDNTIADKPIKYWYTKLLLTQAEVNELMERYENALESYTTLVSKLGVSDRKVTDGRRRVDKVVNPQNYRPKPKPATTSSAPPKPVTKRSPTKLKPQEDQTELLDDIETELDAWAKRKQNNLRGLLSNLDEVIPQQVAMKPQLRKLTLNDLMLPKQVKIQYMKVISAIHPDKLASQCKENPRAGLVCNAVFIRLNKAWEQFKIDENIS</sequence>
<feature type="compositionally biased region" description="Polar residues" evidence="1">
    <location>
        <begin position="96"/>
        <end position="105"/>
    </location>
</feature>
<dbReference type="SUPFAM" id="SSF46565">
    <property type="entry name" value="Chaperone J-domain"/>
    <property type="match status" value="1"/>
</dbReference>
<feature type="compositionally biased region" description="Polar residues" evidence="1">
    <location>
        <begin position="21"/>
        <end position="30"/>
    </location>
</feature>
<organism evidence="3 4">
    <name type="scientific">Diutina rugosa</name>
    <name type="common">Yeast</name>
    <name type="synonym">Candida rugosa</name>
    <dbReference type="NCBI Taxonomy" id="5481"/>
    <lineage>
        <taxon>Eukaryota</taxon>
        <taxon>Fungi</taxon>
        <taxon>Dikarya</taxon>
        <taxon>Ascomycota</taxon>
        <taxon>Saccharomycotina</taxon>
        <taxon>Pichiomycetes</taxon>
        <taxon>Debaryomycetaceae</taxon>
        <taxon>Diutina</taxon>
    </lineage>
</organism>
<feature type="compositionally biased region" description="Basic and acidic residues" evidence="1">
    <location>
        <begin position="357"/>
        <end position="367"/>
    </location>
</feature>